<feature type="compositionally biased region" description="Basic and acidic residues" evidence="1">
    <location>
        <begin position="226"/>
        <end position="238"/>
    </location>
</feature>
<feature type="compositionally biased region" description="Low complexity" evidence="1">
    <location>
        <begin position="203"/>
        <end position="215"/>
    </location>
</feature>
<name>A5AN48_VITVI</name>
<evidence type="ECO:0000256" key="1">
    <source>
        <dbReference type="SAM" id="MobiDB-lite"/>
    </source>
</evidence>
<dbReference type="EMBL" id="AM430578">
    <property type="protein sequence ID" value="CAN71486.1"/>
    <property type="molecule type" value="Genomic_DNA"/>
</dbReference>
<organism evidence="2">
    <name type="scientific">Vitis vinifera</name>
    <name type="common">Grape</name>
    <dbReference type="NCBI Taxonomy" id="29760"/>
    <lineage>
        <taxon>Eukaryota</taxon>
        <taxon>Viridiplantae</taxon>
        <taxon>Streptophyta</taxon>
        <taxon>Embryophyta</taxon>
        <taxon>Tracheophyta</taxon>
        <taxon>Spermatophyta</taxon>
        <taxon>Magnoliopsida</taxon>
        <taxon>eudicotyledons</taxon>
        <taxon>Gunneridae</taxon>
        <taxon>Pentapetalae</taxon>
        <taxon>rosids</taxon>
        <taxon>Vitales</taxon>
        <taxon>Vitaceae</taxon>
        <taxon>Viteae</taxon>
        <taxon>Vitis</taxon>
    </lineage>
</organism>
<accession>A5AN48</accession>
<proteinExistence type="predicted"/>
<evidence type="ECO:0000313" key="2">
    <source>
        <dbReference type="EMBL" id="CAN71486.1"/>
    </source>
</evidence>
<gene>
    <name evidence="2" type="ORF">VITISV_005337</name>
</gene>
<dbReference type="AlphaFoldDB" id="A5AN48"/>
<sequence length="424" mass="48577">MDQIQMVLRSLQPRIARHVVGVPFTDFGSLVLALYDVEDSISRGLWADSSPSDVKGKKPFGGQRLVDVSTIISTSQRLFRRHQPAPQLPGTHHSYAPHQYRPRETRHRETTYFIYDQWIRMTRITYLLMDDLMSFDLSDLSHIRCHTGAYLPFCEVHVRSFIHPHGVILELSGQTEYIRCHIEAYFSPPVVENRTGDRTGKVTGSRFTGRTGGRTAIEPVTNPTSESERNKESNDSYKSHPQQRLKIGLWAQNSAHIKWNGAIIASQFRRSKPSSLPRSSVQSYHRFSVSAFRVIIILSFGVQSHHRFPDPVFRVIIASQFRRLELSSFSVLTFRAIITSRFWCSEPSSVFNFDFQSRHRFSVSAFRAIIASQFWHSEPSSFSVSAFRATISYQLGRSEPPSFSSLTFRATICLYFLGISFVLR</sequence>
<reference evidence="2" key="1">
    <citation type="journal article" date="2007" name="PLoS ONE">
        <title>The first genome sequence of an elite grapevine cultivar (Pinot noir Vitis vinifera L.): coping with a highly heterozygous genome.</title>
        <authorList>
            <person name="Velasco R."/>
            <person name="Zharkikh A."/>
            <person name="Troggio M."/>
            <person name="Cartwright D.A."/>
            <person name="Cestaro A."/>
            <person name="Pruss D."/>
            <person name="Pindo M."/>
            <person name="FitzGerald L.M."/>
            <person name="Vezzulli S."/>
            <person name="Reid J."/>
            <person name="Malacarne G."/>
            <person name="Iliev D."/>
            <person name="Coppola G."/>
            <person name="Wardell B."/>
            <person name="Micheletti D."/>
            <person name="Macalma T."/>
            <person name="Facci M."/>
            <person name="Mitchell J.T."/>
            <person name="Perazzolli M."/>
            <person name="Eldredge G."/>
            <person name="Gatto P."/>
            <person name="Oyzerski R."/>
            <person name="Moretto M."/>
            <person name="Gutin N."/>
            <person name="Stefanini M."/>
            <person name="Chen Y."/>
            <person name="Segala C."/>
            <person name="Davenport C."/>
            <person name="Dematte L."/>
            <person name="Mraz A."/>
            <person name="Battilana J."/>
            <person name="Stormo K."/>
            <person name="Costa F."/>
            <person name="Tao Q."/>
            <person name="Si-Ammour A."/>
            <person name="Harkins T."/>
            <person name="Lackey A."/>
            <person name="Perbost C."/>
            <person name="Taillon B."/>
            <person name="Stella A."/>
            <person name="Solovyev V."/>
            <person name="Fawcett J.A."/>
            <person name="Sterck L."/>
            <person name="Vandepoele K."/>
            <person name="Grando S.M."/>
            <person name="Toppo S."/>
            <person name="Moser C."/>
            <person name="Lanchbury J."/>
            <person name="Bogden R."/>
            <person name="Skolnick M."/>
            <person name="Sgaramella V."/>
            <person name="Bhatnagar S.K."/>
            <person name="Fontana P."/>
            <person name="Gutin A."/>
            <person name="Van de Peer Y."/>
            <person name="Salamini F."/>
            <person name="Viola R."/>
        </authorList>
    </citation>
    <scope>NUCLEOTIDE SEQUENCE</scope>
</reference>
<feature type="region of interest" description="Disordered" evidence="1">
    <location>
        <begin position="196"/>
        <end position="240"/>
    </location>
</feature>
<protein>
    <submittedName>
        <fullName evidence="2">Uncharacterized protein</fullName>
    </submittedName>
</protein>